<dbReference type="HOGENOM" id="CLU_055602_1_0_4"/>
<accession>A4JVS5</accession>
<evidence type="ECO:0000256" key="1">
    <source>
        <dbReference type="SAM" id="MobiDB-lite"/>
    </source>
</evidence>
<dbReference type="Pfam" id="PF11876">
    <property type="entry name" value="TsiV"/>
    <property type="match status" value="2"/>
</dbReference>
<dbReference type="InterPro" id="IPR021815">
    <property type="entry name" value="TsiV"/>
</dbReference>
<dbReference type="EMBL" id="CP000619">
    <property type="protein sequence ID" value="ABO60378.1"/>
    <property type="molecule type" value="Genomic_DNA"/>
</dbReference>
<feature type="region of interest" description="Disordered" evidence="1">
    <location>
        <begin position="374"/>
        <end position="407"/>
    </location>
</feature>
<proteinExistence type="predicted"/>
<dbReference type="KEGG" id="bvi:Bcep1808_7503"/>
<organism evidence="2 3">
    <name type="scientific">Burkholderia vietnamiensis (strain G4 / LMG 22486)</name>
    <name type="common">Burkholderia cepacia (strain R1808)</name>
    <dbReference type="NCBI Taxonomy" id="269482"/>
    <lineage>
        <taxon>Bacteria</taxon>
        <taxon>Pseudomonadati</taxon>
        <taxon>Pseudomonadota</taxon>
        <taxon>Betaproteobacteria</taxon>
        <taxon>Burkholderiales</taxon>
        <taxon>Burkholderiaceae</taxon>
        <taxon>Burkholderia</taxon>
        <taxon>Burkholderia cepacia complex</taxon>
    </lineage>
</organism>
<protein>
    <recommendedName>
        <fullName evidence="4">GP30 family protein</fullName>
    </recommendedName>
</protein>
<gene>
    <name evidence="2" type="ordered locus">Bcep1808_7503</name>
</gene>
<name>A4JVS5_BURVG</name>
<geneLocation type="plasmid" evidence="2 3">
    <name>pBVIE03</name>
</geneLocation>
<dbReference type="AlphaFoldDB" id="A4JVS5"/>
<sequence length="447" mass="49555">MTIADSKPILTPMQALARYQEDLSLRLDDNRMGIVPGVIGTVFFARGSQPEVREAILECFDLFDEMFGEHLRGGKDSDLGKFTKRTAAGVQKIRRAIIDTPSYTELSVVRSSAIDQDTAGEYGIKVLTGTSLPAEYVSPTGRLRVPKGKESGLSYLKFNVPMSLMASDEGIAQYETFLRYLCSRLSVRGGYGGLSPILPYSGHRYMPQEWALASRFSGLEIDSTAHLIRDRYDPVSYEGESKDDMTAVYDYLHPGAKVGRWGFIKGVNWYTILGELYVERLGGEGAIRSALDRADIRIERVGECLLIRAGSFPRLGAPEEGLPEPYVFVNTVLRQLRDPDSDGLHTYIPDLPSADKGNAKGWYARFDLPGAQAIPAPPTVVPTTARHEHSRNSVRGGQPCPESGWWDTPAKPGSRRYFSAGEIMPTFDGNQWGKTIWRWSPVQDSSE</sequence>
<evidence type="ECO:0008006" key="4">
    <source>
        <dbReference type="Google" id="ProtNLM"/>
    </source>
</evidence>
<evidence type="ECO:0000313" key="2">
    <source>
        <dbReference type="EMBL" id="ABO60378.1"/>
    </source>
</evidence>
<keyword evidence="2" id="KW-0614">Plasmid</keyword>
<evidence type="ECO:0000313" key="3">
    <source>
        <dbReference type="Proteomes" id="UP000002287"/>
    </source>
</evidence>
<dbReference type="Proteomes" id="UP000002287">
    <property type="component" value="Plasmid pBVIE03"/>
</dbReference>
<reference evidence="2 3" key="1">
    <citation type="submission" date="2007-03" db="EMBL/GenBank/DDBJ databases">
        <title>Complete sequence of plasmid pBVIE03 of Burkholderia vietnamiensis G4.</title>
        <authorList>
            <consortium name="US DOE Joint Genome Institute"/>
            <person name="Copeland A."/>
            <person name="Lucas S."/>
            <person name="Lapidus A."/>
            <person name="Barry K."/>
            <person name="Detter J.C."/>
            <person name="Glavina del Rio T."/>
            <person name="Hammon N."/>
            <person name="Israni S."/>
            <person name="Dalin E."/>
            <person name="Tice H."/>
            <person name="Pitluck S."/>
            <person name="Chain P."/>
            <person name="Malfatti S."/>
            <person name="Shin M."/>
            <person name="Vergez L."/>
            <person name="Schmutz J."/>
            <person name="Larimer F."/>
            <person name="Land M."/>
            <person name="Hauser L."/>
            <person name="Kyrpides N."/>
            <person name="Tiedje J."/>
            <person name="Richardson P."/>
        </authorList>
    </citation>
    <scope>NUCLEOTIDE SEQUENCE [LARGE SCALE GENOMIC DNA]</scope>
    <source>
        <strain evidence="3">G4 / LMG 22486</strain>
        <plasmid evidence="2 3">pBVIE03</plasmid>
    </source>
</reference>